<evidence type="ECO:0000313" key="1">
    <source>
        <dbReference type="EMBL" id="KAF8788085.1"/>
    </source>
</evidence>
<name>A0A8T0FCL3_ARGBR</name>
<dbReference type="EMBL" id="JABXBU010000015">
    <property type="protein sequence ID" value="KAF8788085.1"/>
    <property type="molecule type" value="Genomic_DNA"/>
</dbReference>
<proteinExistence type="predicted"/>
<dbReference type="Proteomes" id="UP000807504">
    <property type="component" value="Unassembled WGS sequence"/>
</dbReference>
<evidence type="ECO:0000313" key="2">
    <source>
        <dbReference type="Proteomes" id="UP000807504"/>
    </source>
</evidence>
<sequence length="115" mass="12825">MYRAPCLESQGLWKPQQGHFLRGNVTPHEKSAILQCLQLFTVLSCRHVFTAALVIPITRIPTDDKRPLLPKTTAPLACTTRILRDRGRQINSLSASCTTKECLWPRSLGAETGLI</sequence>
<dbReference type="AlphaFoldDB" id="A0A8T0FCL3"/>
<gene>
    <name evidence="1" type="ORF">HNY73_009620</name>
</gene>
<comment type="caution">
    <text evidence="1">The sequence shown here is derived from an EMBL/GenBank/DDBJ whole genome shotgun (WGS) entry which is preliminary data.</text>
</comment>
<reference evidence="1" key="2">
    <citation type="submission" date="2020-06" db="EMBL/GenBank/DDBJ databases">
        <authorList>
            <person name="Sheffer M."/>
        </authorList>
    </citation>
    <scope>NUCLEOTIDE SEQUENCE</scope>
</reference>
<keyword evidence="2" id="KW-1185">Reference proteome</keyword>
<organism evidence="1 2">
    <name type="scientific">Argiope bruennichi</name>
    <name type="common">Wasp spider</name>
    <name type="synonym">Aranea bruennichi</name>
    <dbReference type="NCBI Taxonomy" id="94029"/>
    <lineage>
        <taxon>Eukaryota</taxon>
        <taxon>Metazoa</taxon>
        <taxon>Ecdysozoa</taxon>
        <taxon>Arthropoda</taxon>
        <taxon>Chelicerata</taxon>
        <taxon>Arachnida</taxon>
        <taxon>Araneae</taxon>
        <taxon>Araneomorphae</taxon>
        <taxon>Entelegynae</taxon>
        <taxon>Araneoidea</taxon>
        <taxon>Araneidae</taxon>
        <taxon>Argiope</taxon>
    </lineage>
</organism>
<reference evidence="1" key="1">
    <citation type="journal article" date="2020" name="bioRxiv">
        <title>Chromosome-level reference genome of the European wasp spider Argiope bruennichi: a resource for studies on range expansion and evolutionary adaptation.</title>
        <authorList>
            <person name="Sheffer M.M."/>
            <person name="Hoppe A."/>
            <person name="Krehenwinkel H."/>
            <person name="Uhl G."/>
            <person name="Kuss A.W."/>
            <person name="Jensen L."/>
            <person name="Jensen C."/>
            <person name="Gillespie R.G."/>
            <person name="Hoff K.J."/>
            <person name="Prost S."/>
        </authorList>
    </citation>
    <scope>NUCLEOTIDE SEQUENCE</scope>
</reference>
<accession>A0A8T0FCL3</accession>
<protein>
    <submittedName>
        <fullName evidence="1">Uncharacterized protein</fullName>
    </submittedName>
</protein>